<evidence type="ECO:0000313" key="2">
    <source>
        <dbReference type="Proteomes" id="UP000886501"/>
    </source>
</evidence>
<keyword evidence="2" id="KW-1185">Reference proteome</keyword>
<reference evidence="1" key="1">
    <citation type="submission" date="2019-10" db="EMBL/GenBank/DDBJ databases">
        <authorList>
            <consortium name="DOE Joint Genome Institute"/>
            <person name="Kuo A."/>
            <person name="Miyauchi S."/>
            <person name="Kiss E."/>
            <person name="Drula E."/>
            <person name="Kohler A."/>
            <person name="Sanchez-Garcia M."/>
            <person name="Andreopoulos B."/>
            <person name="Barry K.W."/>
            <person name="Bonito G."/>
            <person name="Buee M."/>
            <person name="Carver A."/>
            <person name="Chen C."/>
            <person name="Cichocki N."/>
            <person name="Clum A."/>
            <person name="Culley D."/>
            <person name="Crous P.W."/>
            <person name="Fauchery L."/>
            <person name="Girlanda M."/>
            <person name="Hayes R."/>
            <person name="Keri Z."/>
            <person name="Labutti K."/>
            <person name="Lipzen A."/>
            <person name="Lombard V."/>
            <person name="Magnuson J."/>
            <person name="Maillard F."/>
            <person name="Morin E."/>
            <person name="Murat C."/>
            <person name="Nolan M."/>
            <person name="Ohm R."/>
            <person name="Pangilinan J."/>
            <person name="Pereira M."/>
            <person name="Perotto S."/>
            <person name="Peter M."/>
            <person name="Riley R."/>
            <person name="Sitrit Y."/>
            <person name="Stielow B."/>
            <person name="Szollosi G."/>
            <person name="Zifcakova L."/>
            <person name="Stursova M."/>
            <person name="Spatafora J.W."/>
            <person name="Tedersoo L."/>
            <person name="Vaario L.-M."/>
            <person name="Yamada A."/>
            <person name="Yan M."/>
            <person name="Wang P."/>
            <person name="Xu J."/>
            <person name="Bruns T."/>
            <person name="Baldrian P."/>
            <person name="Vilgalys R."/>
            <person name="Henrissat B."/>
            <person name="Grigoriev I.V."/>
            <person name="Hibbett D."/>
            <person name="Nagy L.G."/>
            <person name="Martin F.M."/>
        </authorList>
    </citation>
    <scope>NUCLEOTIDE SEQUENCE</scope>
    <source>
        <strain evidence="1">P2</strain>
    </source>
</reference>
<sequence length="222" mass="25527">MLTGTCAYCNKTMEMKSLKKCGACGGVMYCSRECQKLSWKLTHKYTCVPIAVLPEKEEVLKYYARIISGWQNVWKGHLDGFALMALDLANNPGKNATHCMWLEFTYTGHKDDREKFEIYRGCIRTAEEVLAECPHLQIMRDPPPLIGKRIRYAMVFHFEEEDKPTRSFVRARSWELPKSLEPWKDRPAGWEAVYEVIQAIFGGIDEEDEEIIVVVPVDALVA</sequence>
<proteinExistence type="predicted"/>
<dbReference type="Proteomes" id="UP000886501">
    <property type="component" value="Unassembled WGS sequence"/>
</dbReference>
<reference evidence="1" key="2">
    <citation type="journal article" date="2020" name="Nat. Commun.">
        <title>Large-scale genome sequencing of mycorrhizal fungi provides insights into the early evolution of symbiotic traits.</title>
        <authorList>
            <person name="Miyauchi S."/>
            <person name="Kiss E."/>
            <person name="Kuo A."/>
            <person name="Drula E."/>
            <person name="Kohler A."/>
            <person name="Sanchez-Garcia M."/>
            <person name="Morin E."/>
            <person name="Andreopoulos B."/>
            <person name="Barry K.W."/>
            <person name="Bonito G."/>
            <person name="Buee M."/>
            <person name="Carver A."/>
            <person name="Chen C."/>
            <person name="Cichocki N."/>
            <person name="Clum A."/>
            <person name="Culley D."/>
            <person name="Crous P.W."/>
            <person name="Fauchery L."/>
            <person name="Girlanda M."/>
            <person name="Hayes R.D."/>
            <person name="Keri Z."/>
            <person name="LaButti K."/>
            <person name="Lipzen A."/>
            <person name="Lombard V."/>
            <person name="Magnuson J."/>
            <person name="Maillard F."/>
            <person name="Murat C."/>
            <person name="Nolan M."/>
            <person name="Ohm R.A."/>
            <person name="Pangilinan J."/>
            <person name="Pereira M.F."/>
            <person name="Perotto S."/>
            <person name="Peter M."/>
            <person name="Pfister S."/>
            <person name="Riley R."/>
            <person name="Sitrit Y."/>
            <person name="Stielow J.B."/>
            <person name="Szollosi G."/>
            <person name="Zifcakova L."/>
            <person name="Stursova M."/>
            <person name="Spatafora J.W."/>
            <person name="Tedersoo L."/>
            <person name="Vaario L.M."/>
            <person name="Yamada A."/>
            <person name="Yan M."/>
            <person name="Wang P."/>
            <person name="Xu J."/>
            <person name="Bruns T."/>
            <person name="Baldrian P."/>
            <person name="Vilgalys R."/>
            <person name="Dunand C."/>
            <person name="Henrissat B."/>
            <person name="Grigoriev I.V."/>
            <person name="Hibbett D."/>
            <person name="Nagy L.G."/>
            <person name="Martin F.M."/>
        </authorList>
    </citation>
    <scope>NUCLEOTIDE SEQUENCE</scope>
    <source>
        <strain evidence="1">P2</strain>
    </source>
</reference>
<protein>
    <submittedName>
        <fullName evidence="1">Uncharacterized protein</fullName>
    </submittedName>
</protein>
<gene>
    <name evidence="1" type="ORF">BDM02DRAFT_3124476</name>
</gene>
<name>A0ACB6YZ01_THEGA</name>
<organism evidence="1 2">
    <name type="scientific">Thelephora ganbajun</name>
    <name type="common">Ganba fungus</name>
    <dbReference type="NCBI Taxonomy" id="370292"/>
    <lineage>
        <taxon>Eukaryota</taxon>
        <taxon>Fungi</taxon>
        <taxon>Dikarya</taxon>
        <taxon>Basidiomycota</taxon>
        <taxon>Agaricomycotina</taxon>
        <taxon>Agaricomycetes</taxon>
        <taxon>Thelephorales</taxon>
        <taxon>Thelephoraceae</taxon>
        <taxon>Thelephora</taxon>
    </lineage>
</organism>
<accession>A0ACB6YZ01</accession>
<dbReference type="EMBL" id="MU118430">
    <property type="protein sequence ID" value="KAF9642538.1"/>
    <property type="molecule type" value="Genomic_DNA"/>
</dbReference>
<comment type="caution">
    <text evidence="1">The sequence shown here is derived from an EMBL/GenBank/DDBJ whole genome shotgun (WGS) entry which is preliminary data.</text>
</comment>
<evidence type="ECO:0000313" key="1">
    <source>
        <dbReference type="EMBL" id="KAF9642538.1"/>
    </source>
</evidence>